<dbReference type="InterPro" id="IPR001680">
    <property type="entry name" value="WD40_rpt"/>
</dbReference>
<dbReference type="InterPro" id="IPR049567">
    <property type="entry name" value="WDR59-like"/>
</dbReference>
<proteinExistence type="predicted"/>
<dbReference type="GO" id="GO:1904263">
    <property type="term" value="P:positive regulation of TORC1 signaling"/>
    <property type="evidence" value="ECO:0007669"/>
    <property type="project" value="TreeGrafter"/>
</dbReference>
<evidence type="ECO:0000313" key="7">
    <source>
        <dbReference type="Proteomes" id="UP000789831"/>
    </source>
</evidence>
<feature type="compositionally biased region" description="Basic and acidic residues" evidence="4">
    <location>
        <begin position="419"/>
        <end position="428"/>
    </location>
</feature>
<keyword evidence="1 3" id="KW-0853">WD repeat</keyword>
<evidence type="ECO:0000256" key="1">
    <source>
        <dbReference type="ARBA" id="ARBA00022574"/>
    </source>
</evidence>
<dbReference type="InterPro" id="IPR036322">
    <property type="entry name" value="WD40_repeat_dom_sf"/>
</dbReference>
<evidence type="ECO:0000256" key="3">
    <source>
        <dbReference type="PROSITE-ProRule" id="PRU00221"/>
    </source>
</evidence>
<dbReference type="CDD" id="cd11605">
    <property type="entry name" value="RWD_DRWD_ELF-like"/>
    <property type="match status" value="1"/>
</dbReference>
<feature type="compositionally biased region" description="Polar residues" evidence="4">
    <location>
        <begin position="957"/>
        <end position="973"/>
    </location>
</feature>
<gene>
    <name evidence="6" type="ORF">AGERDE_LOCUS6575</name>
</gene>
<dbReference type="GO" id="GO:0035859">
    <property type="term" value="C:Seh1-associated complex"/>
    <property type="evidence" value="ECO:0007669"/>
    <property type="project" value="TreeGrafter"/>
</dbReference>
<dbReference type="GO" id="GO:0005774">
    <property type="term" value="C:vacuolar membrane"/>
    <property type="evidence" value="ECO:0007669"/>
    <property type="project" value="TreeGrafter"/>
</dbReference>
<dbReference type="Pfam" id="PF00400">
    <property type="entry name" value="WD40"/>
    <property type="match status" value="3"/>
</dbReference>
<dbReference type="EMBL" id="CAJVPL010001047">
    <property type="protein sequence ID" value="CAG8549136.1"/>
    <property type="molecule type" value="Genomic_DNA"/>
</dbReference>
<dbReference type="PROSITE" id="PS50294">
    <property type="entry name" value="WD_REPEATS_REGION"/>
    <property type="match status" value="2"/>
</dbReference>
<reference evidence="6" key="1">
    <citation type="submission" date="2021-06" db="EMBL/GenBank/DDBJ databases">
        <authorList>
            <person name="Kallberg Y."/>
            <person name="Tangrot J."/>
            <person name="Rosling A."/>
        </authorList>
    </citation>
    <scope>NUCLEOTIDE SEQUENCE</scope>
    <source>
        <strain evidence="6">MT106</strain>
    </source>
</reference>
<feature type="repeat" description="WD" evidence="3">
    <location>
        <begin position="170"/>
        <end position="212"/>
    </location>
</feature>
<dbReference type="AlphaFoldDB" id="A0A9N9B2E6"/>
<dbReference type="InterPro" id="IPR019775">
    <property type="entry name" value="WD40_repeat_CS"/>
</dbReference>
<feature type="region of interest" description="Disordered" evidence="4">
    <location>
        <begin position="957"/>
        <end position="986"/>
    </location>
</feature>
<dbReference type="GO" id="GO:0034198">
    <property type="term" value="P:cellular response to amino acid starvation"/>
    <property type="evidence" value="ECO:0007669"/>
    <property type="project" value="TreeGrafter"/>
</dbReference>
<dbReference type="OrthoDB" id="311712at2759"/>
<dbReference type="SUPFAM" id="SSF50978">
    <property type="entry name" value="WD40 repeat-like"/>
    <property type="match status" value="1"/>
</dbReference>
<accession>A0A9N9B2E6</accession>
<feature type="domain" description="WDR59/RTC1-like RING zinc finger" evidence="5">
    <location>
        <begin position="1154"/>
        <end position="1201"/>
    </location>
</feature>
<evidence type="ECO:0000313" key="6">
    <source>
        <dbReference type="EMBL" id="CAG8549136.1"/>
    </source>
</evidence>
<dbReference type="Gene3D" id="2.130.10.10">
    <property type="entry name" value="YVTN repeat-like/Quinoprotein amine dehydrogenase"/>
    <property type="match status" value="1"/>
</dbReference>
<feature type="compositionally biased region" description="Polar residues" evidence="4">
    <location>
        <begin position="429"/>
        <end position="438"/>
    </location>
</feature>
<dbReference type="Proteomes" id="UP000789831">
    <property type="component" value="Unassembled WGS sequence"/>
</dbReference>
<feature type="compositionally biased region" description="Polar residues" evidence="4">
    <location>
        <begin position="25"/>
        <end position="41"/>
    </location>
</feature>
<feature type="compositionally biased region" description="Basic residues" evidence="4">
    <location>
        <begin position="401"/>
        <end position="410"/>
    </location>
</feature>
<dbReference type="Pfam" id="PF17120">
    <property type="entry name" value="zf-RING_16"/>
    <property type="match status" value="1"/>
</dbReference>
<protein>
    <submittedName>
        <fullName evidence="6">3360_t:CDS:1</fullName>
    </submittedName>
</protein>
<evidence type="ECO:0000259" key="5">
    <source>
        <dbReference type="Pfam" id="PF17120"/>
    </source>
</evidence>
<dbReference type="PANTHER" id="PTHR46170">
    <property type="entry name" value="GATOR COMPLEX PROTEIN WDR59"/>
    <property type="match status" value="1"/>
</dbReference>
<feature type="region of interest" description="Disordered" evidence="4">
    <location>
        <begin position="1"/>
        <end position="55"/>
    </location>
</feature>
<dbReference type="PROSITE" id="PS50082">
    <property type="entry name" value="WD_REPEATS_2"/>
    <property type="match status" value="3"/>
</dbReference>
<dbReference type="SMART" id="SM00320">
    <property type="entry name" value="WD40"/>
    <property type="match status" value="5"/>
</dbReference>
<dbReference type="PANTHER" id="PTHR46170:SF1">
    <property type="entry name" value="GATOR COMPLEX PROTEIN WDR59"/>
    <property type="match status" value="1"/>
</dbReference>
<comment type="caution">
    <text evidence="6">The sequence shown here is derived from an EMBL/GenBank/DDBJ whole genome shotgun (WGS) entry which is preliminary data.</text>
</comment>
<feature type="region of interest" description="Disordered" evidence="4">
    <location>
        <begin position="401"/>
        <end position="438"/>
    </location>
</feature>
<organism evidence="6 7">
    <name type="scientific">Ambispora gerdemannii</name>
    <dbReference type="NCBI Taxonomy" id="144530"/>
    <lineage>
        <taxon>Eukaryota</taxon>
        <taxon>Fungi</taxon>
        <taxon>Fungi incertae sedis</taxon>
        <taxon>Mucoromycota</taxon>
        <taxon>Glomeromycotina</taxon>
        <taxon>Glomeromycetes</taxon>
        <taxon>Archaeosporales</taxon>
        <taxon>Ambisporaceae</taxon>
        <taxon>Ambispora</taxon>
    </lineage>
</organism>
<feature type="repeat" description="WD" evidence="3">
    <location>
        <begin position="257"/>
        <end position="292"/>
    </location>
</feature>
<dbReference type="GO" id="GO:0035591">
    <property type="term" value="F:signaling adaptor activity"/>
    <property type="evidence" value="ECO:0007669"/>
    <property type="project" value="TreeGrafter"/>
</dbReference>
<evidence type="ECO:0000256" key="2">
    <source>
        <dbReference type="ARBA" id="ARBA00022737"/>
    </source>
</evidence>
<sequence>MEDQSEKSTLTTTPIGIPQTRIKQHFSSSHELTNTQQPTHATTISPSTNSSSSSEIIYPDREFTLMGSENGDSSFYQQLSINVDQPVGNMSISPSYRDVVLAARKGLFIIDLENPFDPPRVLNHLTKWEVADVQWNPHQARDTWVASTSNQKALIWDLDYSSPSAVKLILHSHTRAISDINWHPFNPDELATCSVDTFVHLWDLRTPKKPVISFCAWTAGATQVKFNKQNEFLLASSHDTDLKIWDIRRGSLAIKSIKAHTTKIYGIDWSRKNDTDIITCSLDKLVKVWNINEPDKCQLVIETNSPVWRARHTPVGYGILTMPQRSENTLHLWNREKPESPVHEFKGHTDVVKEFVWRTKGGGDPEIDNREFQLITWSKDQTLRLWPISDAQLKSIGHVRGKARLPSKHRSNTDYSKFTFRDPPRADPHSTSPTLTPSAAVSTLRVIAGNRIIPTAPMRPSGASVGSATNITNYMNSPASVYPGRRSLSPVLWMQGVKMVKPSGKIDEDTPKDLRTHGPWSDSGVAFLRIIITFPPQYPDNTPPKFDIQKTGMISIMNRTRISQILDEIALQHVLEKRPCLEACIRCLLGKNSHEDGLGRYERDDSDEESLMNSSRRTSYDKNYIFLGDKDDHNVLFPILCGARFSGNGRLLCFFSCLRAPDVNHTTAPTTPVRSTASASIRVLPAYTYTHPRSYESFEQYRAISRLPQQIVRFRGDGDNFSLDNQDDEDDDITPFLYFKPKGGLRESATDPSNLFQPTKLDRTGFIIYIHDLSEWLPVSQKLALEYTLYGDDPVEICKYNAKVAANNKRPELEEVWLLVSYILAEDDPSEIYNCHDNDGLPILHRVKWGMHPCGASLVRTLYGDVQTLALLSCVLQEPSPYDRKFKWITTDYYKPDYNKPMMMTPDSLGGATSVGTDYFNYYSRYPEKSVQNQFLTFTPTHFDIYNLSKESLSSLNYHQHQSPDNSGISVNSPTPPTPNLWREDSLPITMPVPVNSFHQSNYYHQQQQHHRKSTFSVSHRDVGFLPSSGSTNASPPRISKRGSLAGSVMFSNKLDQIGWVDVDRKKSSELGVSIMNNFNEFDDERRLAYAELLYHWGLMEARAELLKFMNFVKFDFEQQKKTLEIYIHCHHCGTELKPNTQCANCQRKPSGIKCSICHRIVKGLTNCCVVCSHGGHIKHLLEWFSEGHKECPTGCGCMCLLEMGGFGVDNNANKDHSDEKVN</sequence>
<dbReference type="PROSITE" id="PS00678">
    <property type="entry name" value="WD_REPEATS_1"/>
    <property type="match status" value="3"/>
</dbReference>
<keyword evidence="2" id="KW-0677">Repeat</keyword>
<feature type="compositionally biased region" description="Low complexity" evidence="4">
    <location>
        <begin position="42"/>
        <end position="55"/>
    </location>
</feature>
<keyword evidence="7" id="KW-1185">Reference proteome</keyword>
<evidence type="ECO:0000256" key="4">
    <source>
        <dbReference type="SAM" id="MobiDB-lite"/>
    </source>
</evidence>
<name>A0A9N9B2E6_9GLOM</name>
<feature type="repeat" description="WD" evidence="3">
    <location>
        <begin position="224"/>
        <end position="255"/>
    </location>
</feature>
<dbReference type="InterPro" id="IPR015943">
    <property type="entry name" value="WD40/YVTN_repeat-like_dom_sf"/>
</dbReference>
<dbReference type="InterPro" id="IPR049566">
    <property type="entry name" value="WDR59_RTC1-like_RING_Znf"/>
</dbReference>